<dbReference type="SUPFAM" id="SSF56436">
    <property type="entry name" value="C-type lectin-like"/>
    <property type="match status" value="1"/>
</dbReference>
<dbReference type="Gene3D" id="3.90.1580.10">
    <property type="entry name" value="paralog of FGE (formylglycine-generating enzyme)"/>
    <property type="match status" value="1"/>
</dbReference>
<keyword evidence="3 8" id="KW-0418">Kinase</keyword>
<dbReference type="eggNOG" id="COG0515">
    <property type="taxonomic scope" value="Bacteria"/>
</dbReference>
<dbReference type="GO" id="GO:0004674">
    <property type="term" value="F:protein serine/threonine kinase activity"/>
    <property type="evidence" value="ECO:0007669"/>
    <property type="project" value="UniProtKB-KW"/>
</dbReference>
<evidence type="ECO:0000256" key="4">
    <source>
        <dbReference type="ARBA" id="ARBA00022840"/>
    </source>
</evidence>
<keyword evidence="8" id="KW-0723">Serine/threonine-protein kinase</keyword>
<organism evidence="8 9">
    <name type="scientific">Isosphaera pallida (strain ATCC 43644 / DSM 9630 / IS1B)</name>
    <dbReference type="NCBI Taxonomy" id="575540"/>
    <lineage>
        <taxon>Bacteria</taxon>
        <taxon>Pseudomonadati</taxon>
        <taxon>Planctomycetota</taxon>
        <taxon>Planctomycetia</taxon>
        <taxon>Isosphaerales</taxon>
        <taxon>Isosphaeraceae</taxon>
        <taxon>Isosphaera</taxon>
    </lineage>
</organism>
<feature type="region of interest" description="Disordered" evidence="6">
    <location>
        <begin position="467"/>
        <end position="488"/>
    </location>
</feature>
<feature type="region of interest" description="Disordered" evidence="6">
    <location>
        <begin position="866"/>
        <end position="888"/>
    </location>
</feature>
<dbReference type="CDD" id="cd14014">
    <property type="entry name" value="STKc_PknB_like"/>
    <property type="match status" value="1"/>
</dbReference>
<feature type="binding site" evidence="5">
    <location>
        <position position="143"/>
    </location>
    <ligand>
        <name>ATP</name>
        <dbReference type="ChEBI" id="CHEBI:30616"/>
    </ligand>
</feature>
<dbReference type="EMBL" id="CP002353">
    <property type="protein sequence ID" value="ADV62127.1"/>
    <property type="molecule type" value="Genomic_DNA"/>
</dbReference>
<keyword evidence="4 5" id="KW-0067">ATP-binding</keyword>
<reference evidence="8 9" key="2">
    <citation type="journal article" date="2011" name="Stand. Genomic Sci.">
        <title>Complete genome sequence of Isosphaera pallida type strain (IS1B).</title>
        <authorList>
            <consortium name="US DOE Joint Genome Institute (JGI-PGF)"/>
            <person name="Goker M."/>
            <person name="Cleland D."/>
            <person name="Saunders E."/>
            <person name="Lapidus A."/>
            <person name="Nolan M."/>
            <person name="Lucas S."/>
            <person name="Hammon N."/>
            <person name="Deshpande S."/>
            <person name="Cheng J.F."/>
            <person name="Tapia R."/>
            <person name="Han C."/>
            <person name="Goodwin L."/>
            <person name="Pitluck S."/>
            <person name="Liolios K."/>
            <person name="Pagani I."/>
            <person name="Ivanova N."/>
            <person name="Mavromatis K."/>
            <person name="Pati A."/>
            <person name="Chen A."/>
            <person name="Palaniappan K."/>
            <person name="Land M."/>
            <person name="Hauser L."/>
            <person name="Chang Y.J."/>
            <person name="Jeffries C.D."/>
            <person name="Detter J.C."/>
            <person name="Beck B."/>
            <person name="Woyke T."/>
            <person name="Bristow J."/>
            <person name="Eisen J.A."/>
            <person name="Markowitz V."/>
            <person name="Hugenholtz P."/>
            <person name="Kyrpides N.C."/>
            <person name="Klenk H.P."/>
        </authorList>
    </citation>
    <scope>NUCLEOTIDE SEQUENCE [LARGE SCALE GENOMIC DNA]</scope>
    <source>
        <strain evidence="9">ATCC 43644 / DSM 9630 / IS1B</strain>
    </source>
</reference>
<feature type="compositionally biased region" description="Polar residues" evidence="6">
    <location>
        <begin position="878"/>
        <end position="888"/>
    </location>
</feature>
<sequence>MTPHDHADDCSLPTRATHAGASVASVNQEEESAPPTSAGSVPHVMSTAQSDKANPPSTQPKETASHHLGSSGAISMGSTAALNPSGTNTATVLGSSSRTLPAVIEPGAILFGKYRVDRLLGRGGMGEVWGVIHVELKTRRAIKLIRVERTADARNFDRFKREAELLVQLNHPGVVLVHDFSHNPERGEAYLEMEWINGSSLNKILKSDQPCSLDWIYEILRQLCSVLELAHAKGIIHRDLKPSNLMLHDRGDGRPELKVLDFGLARMIDEDDPISRTNENPYTAAYAAPEQIDPSINNNQLDERTDLYAVGVMLYEFLTGRRPFVGGLPQICMNKLASLPKPPSHHNPEISPQLDAFTLRCLAKNPSDRPQTARQLLEDFAAILGHSSVLRLPPRPVVVPGEQISTNPSGYSTLPPSTTQPNTGSTTAKSSSTRDSTATNDHSLPNEHESLNTDFLRSSNFAPSSYPTHFISGDSSAPTPGSSHENSDVSQHLTAFPIQVVGTLVAFGVLVLAAVFLLPREWFSNTKGIDPPKIESDGPKRSLTWDGMIDEEGRSSFADWPAVLVRADKPGIRYRRLDRFMGKDLNPRPLYLPDGLEAVSEPRDDNRDGWPIQLRRSLDGATFRLIPPGSFEMGRDEGGTQGPRGDFPAHRVELTRPFYLQDHETRYREFELWLGETNRKPSAELERTRQELIEALGAQAIDDLPVGSVTWAEADAFARSRGGLLPTEAQWEYAARSRGARALPTVWPANLNVRDRVENLANLRRDTPSPPGSFVNDTTAEGIRDLFGNLAEWTRDLGRVYNYDSQIDPGDGADVGGSHNAEGPRIVRGFSYNDTDANPVLTKRREWEASSSAPWIGFRMILVPLSRPDSNDAPVRVASSSGPRGSSR</sequence>
<keyword evidence="9" id="KW-1185">Reference proteome</keyword>
<accession>E8QYZ0</accession>
<dbReference type="PANTHER" id="PTHR43289">
    <property type="entry name" value="MITOGEN-ACTIVATED PROTEIN KINASE KINASE KINASE 20-RELATED"/>
    <property type="match status" value="1"/>
</dbReference>
<dbReference type="RefSeq" id="WP_013564415.1">
    <property type="nucleotide sequence ID" value="NC_014962.1"/>
</dbReference>
<dbReference type="AlphaFoldDB" id="E8QYZ0"/>
<name>E8QYZ0_ISOPI</name>
<keyword evidence="2 5" id="KW-0547">Nucleotide-binding</keyword>
<dbReference type="PROSITE" id="PS00108">
    <property type="entry name" value="PROTEIN_KINASE_ST"/>
    <property type="match status" value="1"/>
</dbReference>
<evidence type="ECO:0000256" key="5">
    <source>
        <dbReference type="PROSITE-ProRule" id="PRU10141"/>
    </source>
</evidence>
<dbReference type="eggNOG" id="COG1262">
    <property type="taxonomic scope" value="Bacteria"/>
</dbReference>
<evidence type="ECO:0000313" key="9">
    <source>
        <dbReference type="Proteomes" id="UP000008631"/>
    </source>
</evidence>
<proteinExistence type="predicted"/>
<reference key="1">
    <citation type="submission" date="2010-11" db="EMBL/GenBank/DDBJ databases">
        <title>The complete sequence of chromosome of Isophaera pallida ATCC 43644.</title>
        <authorList>
            <consortium name="US DOE Joint Genome Institute (JGI-PGF)"/>
            <person name="Lucas S."/>
            <person name="Copeland A."/>
            <person name="Lapidus A."/>
            <person name="Bruce D."/>
            <person name="Goodwin L."/>
            <person name="Pitluck S."/>
            <person name="Kyrpides N."/>
            <person name="Mavromatis K."/>
            <person name="Pagani I."/>
            <person name="Ivanova N."/>
            <person name="Saunders E."/>
            <person name="Brettin T."/>
            <person name="Detter J.C."/>
            <person name="Han C."/>
            <person name="Tapia R."/>
            <person name="Land M."/>
            <person name="Hauser L."/>
            <person name="Markowitz V."/>
            <person name="Cheng J.-F."/>
            <person name="Hugenholtz P."/>
            <person name="Woyke T."/>
            <person name="Wu D."/>
            <person name="Eisen J.A."/>
        </authorList>
    </citation>
    <scope>NUCLEOTIDE SEQUENCE</scope>
    <source>
        <strain>ATCC 43644</strain>
    </source>
</reference>
<dbReference type="InterPro" id="IPR017441">
    <property type="entry name" value="Protein_kinase_ATP_BS"/>
</dbReference>
<feature type="domain" description="Protein kinase" evidence="7">
    <location>
        <begin position="114"/>
        <end position="381"/>
    </location>
</feature>
<dbReference type="InterPro" id="IPR042095">
    <property type="entry name" value="SUMF_sf"/>
</dbReference>
<dbReference type="PANTHER" id="PTHR43289:SF30">
    <property type="entry name" value="NON-SPECIFIC SERINE_THREONINE PROTEIN KINASE"/>
    <property type="match status" value="1"/>
</dbReference>
<evidence type="ECO:0000256" key="1">
    <source>
        <dbReference type="ARBA" id="ARBA00022679"/>
    </source>
</evidence>
<feature type="compositionally biased region" description="Polar residues" evidence="6">
    <location>
        <begin position="403"/>
        <end position="443"/>
    </location>
</feature>
<feature type="region of interest" description="Disordered" evidence="6">
    <location>
        <begin position="1"/>
        <end position="82"/>
    </location>
</feature>
<dbReference type="InterPro" id="IPR011009">
    <property type="entry name" value="Kinase-like_dom_sf"/>
</dbReference>
<feature type="region of interest" description="Disordered" evidence="6">
    <location>
        <begin position="400"/>
        <end position="449"/>
    </location>
</feature>
<dbReference type="SMART" id="SM00220">
    <property type="entry name" value="S_TKc"/>
    <property type="match status" value="1"/>
</dbReference>
<evidence type="ECO:0000259" key="7">
    <source>
        <dbReference type="PROSITE" id="PS50011"/>
    </source>
</evidence>
<evidence type="ECO:0000256" key="2">
    <source>
        <dbReference type="ARBA" id="ARBA00022741"/>
    </source>
</evidence>
<feature type="compositionally biased region" description="Polar residues" evidence="6">
    <location>
        <begin position="72"/>
        <end position="82"/>
    </location>
</feature>
<dbReference type="InterPro" id="IPR000719">
    <property type="entry name" value="Prot_kinase_dom"/>
</dbReference>
<feature type="compositionally biased region" description="Polar residues" evidence="6">
    <location>
        <begin position="46"/>
        <end position="62"/>
    </location>
</feature>
<evidence type="ECO:0000256" key="3">
    <source>
        <dbReference type="ARBA" id="ARBA00022777"/>
    </source>
</evidence>
<dbReference type="GO" id="GO:0005524">
    <property type="term" value="F:ATP binding"/>
    <property type="evidence" value="ECO:0007669"/>
    <property type="project" value="UniProtKB-UniRule"/>
</dbReference>
<dbReference type="SUPFAM" id="SSF56112">
    <property type="entry name" value="Protein kinase-like (PK-like)"/>
    <property type="match status" value="1"/>
</dbReference>
<keyword evidence="1" id="KW-0808">Transferase</keyword>
<dbReference type="PROSITE" id="PS00107">
    <property type="entry name" value="PROTEIN_KINASE_ATP"/>
    <property type="match status" value="1"/>
</dbReference>
<protein>
    <submittedName>
        <fullName evidence="8">Serine/threonine protein kinase</fullName>
    </submittedName>
</protein>
<dbReference type="KEGG" id="ipa:Isop_1542"/>
<evidence type="ECO:0000313" key="8">
    <source>
        <dbReference type="EMBL" id="ADV62127.1"/>
    </source>
</evidence>
<evidence type="ECO:0000256" key="6">
    <source>
        <dbReference type="SAM" id="MobiDB-lite"/>
    </source>
</evidence>
<dbReference type="Pfam" id="PF00069">
    <property type="entry name" value="Pkinase"/>
    <property type="match status" value="1"/>
</dbReference>
<gene>
    <name evidence="8" type="ordered locus">Isop_1542</name>
</gene>
<dbReference type="InParanoid" id="E8QYZ0"/>
<dbReference type="Proteomes" id="UP000008631">
    <property type="component" value="Chromosome"/>
</dbReference>
<dbReference type="Gene3D" id="1.10.510.10">
    <property type="entry name" value="Transferase(Phosphotransferase) domain 1"/>
    <property type="match status" value="1"/>
</dbReference>
<dbReference type="InterPro" id="IPR005532">
    <property type="entry name" value="SUMF_dom"/>
</dbReference>
<dbReference type="Pfam" id="PF03781">
    <property type="entry name" value="FGE-sulfatase"/>
    <property type="match status" value="1"/>
</dbReference>
<dbReference type="HOGENOM" id="CLU_337955_0_0_0"/>
<dbReference type="PROSITE" id="PS50011">
    <property type="entry name" value="PROTEIN_KINASE_DOM"/>
    <property type="match status" value="1"/>
</dbReference>
<dbReference type="InterPro" id="IPR008271">
    <property type="entry name" value="Ser/Thr_kinase_AS"/>
</dbReference>
<dbReference type="OrthoDB" id="6111975at2"/>
<dbReference type="Gene3D" id="3.30.200.20">
    <property type="entry name" value="Phosphorylase Kinase, domain 1"/>
    <property type="match status" value="1"/>
</dbReference>
<dbReference type="STRING" id="575540.Isop_1542"/>
<dbReference type="InterPro" id="IPR016187">
    <property type="entry name" value="CTDL_fold"/>
</dbReference>